<keyword evidence="5 14" id="KW-0698">rRNA processing</keyword>
<dbReference type="EMBL" id="UGOD01000001">
    <property type="protein sequence ID" value="STX51695.1"/>
    <property type="molecule type" value="Genomic_DNA"/>
</dbReference>
<dbReference type="Pfam" id="PF21016">
    <property type="entry name" value="RlmN_N"/>
    <property type="match status" value="1"/>
</dbReference>
<evidence type="ECO:0000256" key="11">
    <source>
        <dbReference type="ARBA" id="ARBA00023004"/>
    </source>
</evidence>
<keyword evidence="13 14" id="KW-1015">Disulfide bond</keyword>
<evidence type="ECO:0000256" key="5">
    <source>
        <dbReference type="ARBA" id="ARBA00022552"/>
    </source>
</evidence>
<reference evidence="16 17" key="1">
    <citation type="submission" date="2018-06" db="EMBL/GenBank/DDBJ databases">
        <authorList>
            <consortium name="Pathogen Informatics"/>
            <person name="Doyle S."/>
        </authorList>
    </citation>
    <scope>NUCLEOTIDE SEQUENCE [LARGE SCALE GENOMIC DNA]</scope>
    <source>
        <strain evidence="16 17">NCTC13316</strain>
    </source>
</reference>
<dbReference type="InterPro" id="IPR058240">
    <property type="entry name" value="rSAM_sf"/>
</dbReference>
<evidence type="ECO:0000256" key="8">
    <source>
        <dbReference type="ARBA" id="ARBA00022691"/>
    </source>
</evidence>
<keyword evidence="10 14" id="KW-0479">Metal-binding</keyword>
<evidence type="ECO:0000256" key="13">
    <source>
        <dbReference type="ARBA" id="ARBA00023157"/>
    </source>
</evidence>
<dbReference type="Gene3D" id="1.10.150.530">
    <property type="match status" value="1"/>
</dbReference>
<feature type="domain" description="Radical SAM core" evidence="15">
    <location>
        <begin position="99"/>
        <end position="331"/>
    </location>
</feature>
<dbReference type="Gene3D" id="3.20.20.70">
    <property type="entry name" value="Aldolase class I"/>
    <property type="match status" value="1"/>
</dbReference>
<dbReference type="GO" id="GO:0030488">
    <property type="term" value="P:tRNA methylation"/>
    <property type="evidence" value="ECO:0007669"/>
    <property type="project" value="UniProtKB-UniRule"/>
</dbReference>
<evidence type="ECO:0000313" key="17">
    <source>
        <dbReference type="Proteomes" id="UP000254794"/>
    </source>
</evidence>
<dbReference type="GO" id="GO:0051539">
    <property type="term" value="F:4 iron, 4 sulfur cluster binding"/>
    <property type="evidence" value="ECO:0007669"/>
    <property type="project" value="UniProtKB-UniRule"/>
</dbReference>
<keyword evidence="4 14" id="KW-0963">Cytoplasm</keyword>
<dbReference type="GO" id="GO:0019843">
    <property type="term" value="F:rRNA binding"/>
    <property type="evidence" value="ECO:0007669"/>
    <property type="project" value="UniProtKB-UniRule"/>
</dbReference>
<evidence type="ECO:0000256" key="12">
    <source>
        <dbReference type="ARBA" id="ARBA00023014"/>
    </source>
</evidence>
<comment type="caution">
    <text evidence="14">Lacks conserved residue(s) required for the propagation of feature annotation.</text>
</comment>
<feature type="binding site" evidence="14">
    <location>
        <position position="117"/>
    </location>
    <ligand>
        <name>[4Fe-4S] cluster</name>
        <dbReference type="ChEBI" id="CHEBI:49883"/>
        <note>4Fe-4S-S-AdoMet</note>
    </ligand>
</feature>
<dbReference type="RefSeq" id="WP_115331315.1">
    <property type="nucleotide sequence ID" value="NZ_CAAAHP010000002.1"/>
</dbReference>
<evidence type="ECO:0000256" key="14">
    <source>
        <dbReference type="HAMAP-Rule" id="MF_01849"/>
    </source>
</evidence>
<dbReference type="PIRSF" id="PIRSF006004">
    <property type="entry name" value="CHP00048"/>
    <property type="match status" value="1"/>
</dbReference>
<dbReference type="PROSITE" id="PS51918">
    <property type="entry name" value="RADICAL_SAM"/>
    <property type="match status" value="1"/>
</dbReference>
<comment type="cofactor">
    <cofactor evidence="14">
        <name>[4Fe-4S] cluster</name>
        <dbReference type="ChEBI" id="CHEBI:49883"/>
    </cofactor>
    <text evidence="14">Binds 1 [4Fe-4S] cluster. The cluster is coordinated with 3 cysteines and an exchangeable S-adenosyl-L-methionine.</text>
</comment>
<keyword evidence="9 14" id="KW-0819">tRNA processing</keyword>
<evidence type="ECO:0000256" key="3">
    <source>
        <dbReference type="ARBA" id="ARBA00022485"/>
    </source>
</evidence>
<dbReference type="FunFam" id="3.20.20.70:FF:000008">
    <property type="entry name" value="Dual-specificity RNA methyltransferase RlmN"/>
    <property type="match status" value="1"/>
</dbReference>
<dbReference type="InterPro" id="IPR048641">
    <property type="entry name" value="RlmN_N"/>
</dbReference>
<evidence type="ECO:0000256" key="4">
    <source>
        <dbReference type="ARBA" id="ARBA00022490"/>
    </source>
</evidence>
<evidence type="ECO:0000256" key="9">
    <source>
        <dbReference type="ARBA" id="ARBA00022694"/>
    </source>
</evidence>
<protein>
    <recommendedName>
        <fullName evidence="14">Dual-specificity RNA methyltransferase RlmN</fullName>
        <ecNumber evidence="14">2.1.1.192</ecNumber>
    </recommendedName>
    <alternativeName>
        <fullName evidence="14">23S rRNA (adenine(2503)-C(2))-methyltransferase</fullName>
    </alternativeName>
    <alternativeName>
        <fullName evidence="14">23S rRNA m2A2503 methyltransferase</fullName>
    </alternativeName>
    <alternativeName>
        <fullName evidence="14">Ribosomal RNA large subunit methyltransferase N</fullName>
    </alternativeName>
    <alternativeName>
        <fullName evidence="14">tRNA (adenine(37)-C(2))-methyltransferase</fullName>
    </alternativeName>
    <alternativeName>
        <fullName evidence="14">tRNA m2A37 methyltransferase</fullName>
    </alternativeName>
</protein>
<dbReference type="InterPro" id="IPR004383">
    <property type="entry name" value="rRNA_lsu_MTrfase_RlmN/Cfr"/>
</dbReference>
<dbReference type="InterPro" id="IPR013785">
    <property type="entry name" value="Aldolase_TIM"/>
</dbReference>
<dbReference type="Proteomes" id="UP000254794">
    <property type="component" value="Unassembled WGS sequence"/>
</dbReference>
<dbReference type="PANTHER" id="PTHR30544:SF5">
    <property type="entry name" value="RADICAL SAM CORE DOMAIN-CONTAINING PROTEIN"/>
    <property type="match status" value="1"/>
</dbReference>
<dbReference type="CDD" id="cd01335">
    <property type="entry name" value="Radical_SAM"/>
    <property type="match status" value="1"/>
</dbReference>
<dbReference type="GO" id="GO:0000049">
    <property type="term" value="F:tRNA binding"/>
    <property type="evidence" value="ECO:0007669"/>
    <property type="project" value="UniProtKB-UniRule"/>
</dbReference>
<feature type="binding site" evidence="14">
    <location>
        <begin position="221"/>
        <end position="223"/>
    </location>
    <ligand>
        <name>S-adenosyl-L-methionine</name>
        <dbReference type="ChEBI" id="CHEBI:59789"/>
    </ligand>
</feature>
<feature type="binding site" evidence="14">
    <location>
        <position position="120"/>
    </location>
    <ligand>
        <name>[4Fe-4S] cluster</name>
        <dbReference type="ChEBI" id="CHEBI:49883"/>
        <note>4Fe-4S-S-AdoMet</note>
    </ligand>
</feature>
<dbReference type="EC" id="2.1.1.192" evidence="14"/>
<dbReference type="GO" id="GO:0002935">
    <property type="term" value="F:tRNA (adenine(37)-C2)-methyltransferase activity"/>
    <property type="evidence" value="ECO:0007669"/>
    <property type="project" value="UniProtKB-UniRule"/>
</dbReference>
<dbReference type="SUPFAM" id="SSF102114">
    <property type="entry name" value="Radical SAM enzymes"/>
    <property type="match status" value="1"/>
</dbReference>
<dbReference type="InterPro" id="IPR007197">
    <property type="entry name" value="rSAM"/>
</dbReference>
<organism evidence="16 17">
    <name type="scientific">Legionella busanensis</name>
    <dbReference type="NCBI Taxonomy" id="190655"/>
    <lineage>
        <taxon>Bacteria</taxon>
        <taxon>Pseudomonadati</taxon>
        <taxon>Pseudomonadota</taxon>
        <taxon>Gammaproteobacteria</taxon>
        <taxon>Legionellales</taxon>
        <taxon>Legionellaceae</taxon>
        <taxon>Legionella</taxon>
    </lineage>
</organism>
<keyword evidence="17" id="KW-1185">Reference proteome</keyword>
<keyword evidence="3 14" id="KW-0004">4Fe-4S</keyword>
<dbReference type="SFLD" id="SFLDG01062">
    <property type="entry name" value="methyltransferase_(Class_A)"/>
    <property type="match status" value="1"/>
</dbReference>
<gene>
    <name evidence="16" type="primary">yfgB</name>
    <name evidence="14" type="synonym">rlmN</name>
    <name evidence="16" type="ORF">NCTC13316_01791</name>
</gene>
<feature type="binding site" evidence="14">
    <location>
        <position position="113"/>
    </location>
    <ligand>
        <name>[4Fe-4S] cluster</name>
        <dbReference type="ChEBI" id="CHEBI:49883"/>
        <note>4Fe-4S-S-AdoMet</note>
    </ligand>
</feature>
<evidence type="ECO:0000256" key="1">
    <source>
        <dbReference type="ARBA" id="ARBA00004496"/>
    </source>
</evidence>
<evidence type="ECO:0000256" key="2">
    <source>
        <dbReference type="ARBA" id="ARBA00007544"/>
    </source>
</evidence>
<dbReference type="AlphaFoldDB" id="A0A378JKE1"/>
<sequence length="373" mass="42610">MSNKINLLNFNYQQMREFFHQLGEKPFRAQQVMQWIHQYGFDDFSLMTNLGKSLREQLSEVAEIRLPEITSWQKSNDGTYKWLLKLECNNCIETVFIPEKNRGTLCVSSQVGCALNCSFCSTAKQGFNRNLSTAEIIGQVWLAVRELSKSKGVHDKQVTNVVMMGMGEPLLNFDNVVTAMDIMMDDFAYGLSKRRVTLSTSGVLPDLERLREVSPVALAVSLHAPNDKLRDELVPINKKYPLAELMALCKRYFKDEPRRKVTFEYVMLKGVNDQPEHAFQLVKLLHNIPAKVNLIPFNPFPLTQYERSPEATINKFRDILIAKGINTITRKTRGDDIDAACGQLAGSVKDKTSRSSRWQKLHFKPLDTAKQEQ</sequence>
<dbReference type="FunFam" id="1.10.150.530:FF:000003">
    <property type="entry name" value="Dual-specificity RNA methyltransferase RlmN"/>
    <property type="match status" value="1"/>
</dbReference>
<dbReference type="GO" id="GO:0046872">
    <property type="term" value="F:metal ion binding"/>
    <property type="evidence" value="ECO:0007669"/>
    <property type="project" value="UniProtKB-KW"/>
</dbReference>
<keyword evidence="11 14" id="KW-0408">Iron</keyword>
<comment type="catalytic activity">
    <reaction evidence="14">
        <text>adenosine(37) in tRNA + 2 reduced [2Fe-2S]-[ferredoxin] + 2 S-adenosyl-L-methionine = 2-methyladenosine(37) in tRNA + 5'-deoxyadenosine + L-methionine + 2 oxidized [2Fe-2S]-[ferredoxin] + S-adenosyl-L-homocysteine</text>
        <dbReference type="Rhea" id="RHEA:43332"/>
        <dbReference type="Rhea" id="RHEA-COMP:10000"/>
        <dbReference type="Rhea" id="RHEA-COMP:10001"/>
        <dbReference type="Rhea" id="RHEA-COMP:10162"/>
        <dbReference type="Rhea" id="RHEA-COMP:10485"/>
        <dbReference type="ChEBI" id="CHEBI:17319"/>
        <dbReference type="ChEBI" id="CHEBI:33737"/>
        <dbReference type="ChEBI" id="CHEBI:33738"/>
        <dbReference type="ChEBI" id="CHEBI:57844"/>
        <dbReference type="ChEBI" id="CHEBI:57856"/>
        <dbReference type="ChEBI" id="CHEBI:59789"/>
        <dbReference type="ChEBI" id="CHEBI:74411"/>
        <dbReference type="ChEBI" id="CHEBI:74497"/>
        <dbReference type="EC" id="2.1.1.192"/>
    </reaction>
</comment>
<dbReference type="PANTHER" id="PTHR30544">
    <property type="entry name" value="23S RRNA METHYLTRANSFERASE"/>
    <property type="match status" value="1"/>
</dbReference>
<comment type="catalytic activity">
    <reaction evidence="14">
        <text>adenosine(2503) in 23S rRNA + 2 reduced [2Fe-2S]-[ferredoxin] + 2 S-adenosyl-L-methionine = 2-methyladenosine(2503) in 23S rRNA + 5'-deoxyadenosine + L-methionine + 2 oxidized [2Fe-2S]-[ferredoxin] + S-adenosyl-L-homocysteine</text>
        <dbReference type="Rhea" id="RHEA:42916"/>
        <dbReference type="Rhea" id="RHEA-COMP:10000"/>
        <dbReference type="Rhea" id="RHEA-COMP:10001"/>
        <dbReference type="Rhea" id="RHEA-COMP:10152"/>
        <dbReference type="Rhea" id="RHEA-COMP:10282"/>
        <dbReference type="ChEBI" id="CHEBI:17319"/>
        <dbReference type="ChEBI" id="CHEBI:33737"/>
        <dbReference type="ChEBI" id="CHEBI:33738"/>
        <dbReference type="ChEBI" id="CHEBI:57844"/>
        <dbReference type="ChEBI" id="CHEBI:57856"/>
        <dbReference type="ChEBI" id="CHEBI:59789"/>
        <dbReference type="ChEBI" id="CHEBI:74411"/>
        <dbReference type="ChEBI" id="CHEBI:74497"/>
        <dbReference type="EC" id="2.1.1.192"/>
    </reaction>
</comment>
<comment type="function">
    <text evidence="14">Specifically methylates position 2 of adenine 2503 in 23S rRNA and position 2 of adenine 37 in tRNAs. m2A2503 modification seems to play a crucial role in the proofreading step occurring at the peptidyl transferase center and thus would serve to optimize ribosomal fidelity.</text>
</comment>
<name>A0A378JKE1_9GAMM</name>
<dbReference type="HAMAP" id="MF_01849">
    <property type="entry name" value="RNA_methyltr_RlmN"/>
    <property type="match status" value="1"/>
</dbReference>
<dbReference type="SFLD" id="SFLDF00275">
    <property type="entry name" value="adenosine_C2_methyltransferase"/>
    <property type="match status" value="1"/>
</dbReference>
<dbReference type="GO" id="GO:0070040">
    <property type="term" value="F:rRNA (adenine(2503)-C2-)-methyltransferase activity"/>
    <property type="evidence" value="ECO:0007669"/>
    <property type="project" value="UniProtKB-UniRule"/>
</dbReference>
<feature type="binding site" evidence="14">
    <location>
        <begin position="167"/>
        <end position="168"/>
    </location>
    <ligand>
        <name>S-adenosyl-L-methionine</name>
        <dbReference type="ChEBI" id="CHEBI:59789"/>
    </ligand>
</feature>
<dbReference type="InterPro" id="IPR027492">
    <property type="entry name" value="RNA_MTrfase_RlmN"/>
</dbReference>
<keyword evidence="7 14" id="KW-0808">Transferase</keyword>
<keyword evidence="12 14" id="KW-0411">Iron-sulfur</keyword>
<keyword evidence="8 14" id="KW-0949">S-adenosyl-L-methionine</keyword>
<evidence type="ECO:0000256" key="7">
    <source>
        <dbReference type="ARBA" id="ARBA00022679"/>
    </source>
</evidence>
<proteinExistence type="inferred from homology"/>
<dbReference type="GO" id="GO:0070475">
    <property type="term" value="P:rRNA base methylation"/>
    <property type="evidence" value="ECO:0007669"/>
    <property type="project" value="UniProtKB-UniRule"/>
</dbReference>
<accession>A0A378JKE1</accession>
<feature type="active site" description="S-methylcysteine intermediate" evidence="14">
    <location>
        <position position="341"/>
    </location>
</feature>
<evidence type="ECO:0000313" key="16">
    <source>
        <dbReference type="EMBL" id="STX51695.1"/>
    </source>
</evidence>
<dbReference type="NCBIfam" id="TIGR00048">
    <property type="entry name" value="rRNA_mod_RlmN"/>
    <property type="match status" value="1"/>
</dbReference>
<comment type="subcellular location">
    <subcellularLocation>
        <location evidence="1 14">Cytoplasm</location>
    </subcellularLocation>
</comment>
<dbReference type="OrthoDB" id="9793973at2"/>
<comment type="similarity">
    <text evidence="2 14">Belongs to the radical SAM superfamily. RlmN family.</text>
</comment>
<evidence type="ECO:0000256" key="10">
    <source>
        <dbReference type="ARBA" id="ARBA00022723"/>
    </source>
</evidence>
<evidence type="ECO:0000256" key="6">
    <source>
        <dbReference type="ARBA" id="ARBA00022603"/>
    </source>
</evidence>
<keyword evidence="6 14" id="KW-0489">Methyltransferase</keyword>
<feature type="binding site" evidence="14">
    <location>
        <position position="298"/>
    </location>
    <ligand>
        <name>S-adenosyl-L-methionine</name>
        <dbReference type="ChEBI" id="CHEBI:59789"/>
    </ligand>
</feature>
<feature type="active site" description="Proton acceptor" evidence="14">
    <location>
        <position position="93"/>
    </location>
</feature>
<dbReference type="SFLD" id="SFLDS00029">
    <property type="entry name" value="Radical_SAM"/>
    <property type="match status" value="1"/>
</dbReference>
<feature type="binding site" evidence="14">
    <location>
        <position position="199"/>
    </location>
    <ligand>
        <name>S-adenosyl-L-methionine</name>
        <dbReference type="ChEBI" id="CHEBI:59789"/>
    </ligand>
</feature>
<dbReference type="Pfam" id="PF04055">
    <property type="entry name" value="Radical_SAM"/>
    <property type="match status" value="1"/>
</dbReference>
<comment type="miscellaneous">
    <text evidence="14">Reaction proceeds by a ping-pong mechanism involving intermediate methylation of a conserved cysteine residue.</text>
</comment>
<dbReference type="GO" id="GO:0005737">
    <property type="term" value="C:cytoplasm"/>
    <property type="evidence" value="ECO:0007669"/>
    <property type="project" value="UniProtKB-SubCell"/>
</dbReference>
<dbReference type="InterPro" id="IPR040072">
    <property type="entry name" value="Methyltransferase_A"/>
</dbReference>
<evidence type="ECO:0000259" key="15">
    <source>
        <dbReference type="PROSITE" id="PS51918"/>
    </source>
</evidence>